<dbReference type="Pfam" id="PF07690">
    <property type="entry name" value="MFS_1"/>
    <property type="match status" value="1"/>
</dbReference>
<feature type="transmembrane region" description="Helical" evidence="9">
    <location>
        <begin position="97"/>
        <end position="115"/>
    </location>
</feature>
<comment type="subcellular location">
    <subcellularLocation>
        <location evidence="2">Cell membrane</location>
        <topology evidence="2">Multi-pass membrane protein</topology>
    </subcellularLocation>
</comment>
<feature type="transmembrane region" description="Helical" evidence="9">
    <location>
        <begin position="233"/>
        <end position="258"/>
    </location>
</feature>
<dbReference type="CDD" id="cd17472">
    <property type="entry name" value="MFS_YajR_like"/>
    <property type="match status" value="1"/>
</dbReference>
<keyword evidence="6 9" id="KW-0812">Transmembrane</keyword>
<evidence type="ECO:0000256" key="3">
    <source>
        <dbReference type="ARBA" id="ARBA00007520"/>
    </source>
</evidence>
<evidence type="ECO:0000256" key="8">
    <source>
        <dbReference type="ARBA" id="ARBA00023136"/>
    </source>
</evidence>
<dbReference type="PROSITE" id="PS50850">
    <property type="entry name" value="MFS"/>
    <property type="match status" value="1"/>
</dbReference>
<sequence>MFLPSELSGVTQTTIPTPAYRMTSQERRSSFSLAFIFALRMLGLFLVLPVFSLAASDYEGGDNAALVGLALGAYGLTQAVLQLPLGLASDRFGRKRVIVLGLLVFALGSGMAALADSVWMLVLGRAVQGAGAVSAAVTALLSDQTRDVVRTKAMALVGISIGLVFALALVLGPLLAGYVGLSGLFWLTALLALLGVAVVLWWVPAEPVRSRQAVPRGRLVDVLRTPDLLRLNVGVFLLHTVQMAMWSAVPGMLLLAGLAQDAHWQVYLPAVLLSVLFLGPLMAMERRGRLRLAMLLGIGLILVAQLALATTAGLTVADGWSAPVWLLGLWLVVFFCGFNALEALQPSQVSRMATQAVRGAALGAYSTLQSLGLFAGGLLGGLLMRHAGAVQLFAATALLAALWLALSWRMQPRLRDAA</sequence>
<evidence type="ECO:0000259" key="10">
    <source>
        <dbReference type="PROSITE" id="PS50850"/>
    </source>
</evidence>
<dbReference type="SUPFAM" id="SSF103473">
    <property type="entry name" value="MFS general substrate transporter"/>
    <property type="match status" value="1"/>
</dbReference>
<evidence type="ECO:0000256" key="5">
    <source>
        <dbReference type="ARBA" id="ARBA00022475"/>
    </source>
</evidence>
<keyword evidence="12" id="KW-1185">Reference proteome</keyword>
<feature type="transmembrane region" description="Helical" evidence="9">
    <location>
        <begin position="389"/>
        <end position="406"/>
    </location>
</feature>
<dbReference type="InterPro" id="IPR005829">
    <property type="entry name" value="Sugar_transporter_CS"/>
</dbReference>
<dbReference type="PROSITE" id="PS00216">
    <property type="entry name" value="SUGAR_TRANSPORT_1"/>
    <property type="match status" value="1"/>
</dbReference>
<evidence type="ECO:0000256" key="4">
    <source>
        <dbReference type="ARBA" id="ARBA00022448"/>
    </source>
</evidence>
<dbReference type="PRINTS" id="PR01035">
    <property type="entry name" value="TCRTETA"/>
</dbReference>
<dbReference type="STRING" id="1122156.SAMN02745117_02688"/>
<feature type="transmembrane region" description="Helical" evidence="9">
    <location>
        <begin position="31"/>
        <end position="52"/>
    </location>
</feature>
<dbReference type="EMBL" id="FQUZ01000046">
    <property type="protein sequence ID" value="SHF83761.1"/>
    <property type="molecule type" value="Genomic_DNA"/>
</dbReference>
<dbReference type="InterPro" id="IPR020846">
    <property type="entry name" value="MFS_dom"/>
</dbReference>
<dbReference type="Proteomes" id="UP000184327">
    <property type="component" value="Unassembled WGS sequence"/>
</dbReference>
<evidence type="ECO:0000256" key="6">
    <source>
        <dbReference type="ARBA" id="ARBA00022692"/>
    </source>
</evidence>
<comment type="function">
    <text evidence="1">Resistance to tetracycline by an active tetracycline efflux. This is an energy-dependent process that decreases the accumulation of the antibiotic in whole cells. This protein functions as a metal-tetracycline/H(+) antiporter.</text>
</comment>
<evidence type="ECO:0000313" key="12">
    <source>
        <dbReference type="Proteomes" id="UP000184327"/>
    </source>
</evidence>
<dbReference type="InterPro" id="IPR050171">
    <property type="entry name" value="MFS_Transporters"/>
</dbReference>
<feature type="transmembrane region" description="Helical" evidence="9">
    <location>
        <begin position="264"/>
        <end position="283"/>
    </location>
</feature>
<dbReference type="AlphaFoldDB" id="A0A1M5EXJ8"/>
<feature type="transmembrane region" description="Helical" evidence="9">
    <location>
        <begin position="322"/>
        <end position="341"/>
    </location>
</feature>
<dbReference type="PANTHER" id="PTHR23517">
    <property type="entry name" value="RESISTANCE PROTEIN MDTM, PUTATIVE-RELATED-RELATED"/>
    <property type="match status" value="1"/>
</dbReference>
<keyword evidence="7 9" id="KW-1133">Transmembrane helix</keyword>
<accession>A0A1M5EXJ8</accession>
<evidence type="ECO:0000256" key="9">
    <source>
        <dbReference type="SAM" id="Phobius"/>
    </source>
</evidence>
<dbReference type="PANTHER" id="PTHR23517:SF2">
    <property type="entry name" value="MULTIDRUG RESISTANCE PROTEIN MDTH"/>
    <property type="match status" value="1"/>
</dbReference>
<feature type="transmembrane region" description="Helical" evidence="9">
    <location>
        <begin position="153"/>
        <end position="178"/>
    </location>
</feature>
<evidence type="ECO:0000256" key="7">
    <source>
        <dbReference type="ARBA" id="ARBA00022989"/>
    </source>
</evidence>
<feature type="transmembrane region" description="Helical" evidence="9">
    <location>
        <begin position="64"/>
        <end position="85"/>
    </location>
</feature>
<evidence type="ECO:0000256" key="1">
    <source>
        <dbReference type="ARBA" id="ARBA00003279"/>
    </source>
</evidence>
<keyword evidence="4" id="KW-0813">Transport</keyword>
<organism evidence="11 12">
    <name type="scientific">Lampropedia hyalina DSM 16112</name>
    <dbReference type="NCBI Taxonomy" id="1122156"/>
    <lineage>
        <taxon>Bacteria</taxon>
        <taxon>Pseudomonadati</taxon>
        <taxon>Pseudomonadota</taxon>
        <taxon>Betaproteobacteria</taxon>
        <taxon>Burkholderiales</taxon>
        <taxon>Comamonadaceae</taxon>
        <taxon>Lampropedia</taxon>
    </lineage>
</organism>
<dbReference type="InterPro" id="IPR011701">
    <property type="entry name" value="MFS"/>
</dbReference>
<keyword evidence="8 9" id="KW-0472">Membrane</keyword>
<name>A0A1M5EXJ8_9BURK</name>
<comment type="similarity">
    <text evidence="3">Belongs to the major facilitator superfamily. TCR/Tet family.</text>
</comment>
<keyword evidence="5" id="KW-1003">Cell membrane</keyword>
<proteinExistence type="inferred from homology"/>
<feature type="domain" description="Major facilitator superfamily (MFS) profile" evidence="10">
    <location>
        <begin position="29"/>
        <end position="415"/>
    </location>
</feature>
<dbReference type="InterPro" id="IPR036259">
    <property type="entry name" value="MFS_trans_sf"/>
</dbReference>
<evidence type="ECO:0000313" key="11">
    <source>
        <dbReference type="EMBL" id="SHF83761.1"/>
    </source>
</evidence>
<feature type="transmembrane region" description="Helical" evidence="9">
    <location>
        <begin position="362"/>
        <end position="383"/>
    </location>
</feature>
<feature type="transmembrane region" description="Helical" evidence="9">
    <location>
        <begin position="121"/>
        <end position="141"/>
    </location>
</feature>
<protein>
    <submittedName>
        <fullName evidence="11">Predicted arabinose efflux permease, MFS family</fullName>
    </submittedName>
</protein>
<dbReference type="Gene3D" id="1.20.1250.20">
    <property type="entry name" value="MFS general substrate transporter like domains"/>
    <property type="match status" value="1"/>
</dbReference>
<feature type="transmembrane region" description="Helical" evidence="9">
    <location>
        <begin position="184"/>
        <end position="203"/>
    </location>
</feature>
<gene>
    <name evidence="11" type="ORF">SAMN02745117_02688</name>
</gene>
<feature type="transmembrane region" description="Helical" evidence="9">
    <location>
        <begin position="295"/>
        <end position="316"/>
    </location>
</feature>
<dbReference type="InterPro" id="IPR001958">
    <property type="entry name" value="Tet-R_TetA/multi-R_MdtG-like"/>
</dbReference>
<dbReference type="GO" id="GO:0022857">
    <property type="term" value="F:transmembrane transporter activity"/>
    <property type="evidence" value="ECO:0007669"/>
    <property type="project" value="InterPro"/>
</dbReference>
<evidence type="ECO:0000256" key="2">
    <source>
        <dbReference type="ARBA" id="ARBA00004651"/>
    </source>
</evidence>
<dbReference type="GO" id="GO:0005886">
    <property type="term" value="C:plasma membrane"/>
    <property type="evidence" value="ECO:0007669"/>
    <property type="project" value="UniProtKB-SubCell"/>
</dbReference>
<reference evidence="11 12" key="1">
    <citation type="submission" date="2016-11" db="EMBL/GenBank/DDBJ databases">
        <authorList>
            <person name="Jaros S."/>
            <person name="Januszkiewicz K."/>
            <person name="Wedrychowicz H."/>
        </authorList>
    </citation>
    <scope>NUCLEOTIDE SEQUENCE [LARGE SCALE GENOMIC DNA]</scope>
    <source>
        <strain evidence="11 12">DSM 16112</strain>
    </source>
</reference>